<dbReference type="SUPFAM" id="SSF53474">
    <property type="entry name" value="alpha/beta-Hydrolases"/>
    <property type="match status" value="1"/>
</dbReference>
<evidence type="ECO:0000256" key="2">
    <source>
        <dbReference type="ARBA" id="ARBA00043996"/>
    </source>
</evidence>
<evidence type="ECO:0000256" key="3">
    <source>
        <dbReference type="ARBA" id="ARBA00047591"/>
    </source>
</evidence>
<evidence type="ECO:0000256" key="4">
    <source>
        <dbReference type="ARBA" id="ARBA00048461"/>
    </source>
</evidence>
<comment type="caution">
    <text evidence="6">The sequence shown here is derived from an EMBL/GenBank/DDBJ whole genome shotgun (WGS) entry which is preliminary data.</text>
</comment>
<keyword evidence="7" id="KW-1185">Reference proteome</keyword>
<evidence type="ECO:0000313" key="7">
    <source>
        <dbReference type="Proteomes" id="UP000620124"/>
    </source>
</evidence>
<evidence type="ECO:0000256" key="1">
    <source>
        <dbReference type="ARBA" id="ARBA00023157"/>
    </source>
</evidence>
<sequence>MAPSRKYVLTKEQRHMYASETLINFRWISKIMATRAPYTLSSKDFAPAEVKDYVSEIGIGNMWFRMYLIPSTPGQFAEITYSTLPTQFIFDNLPALMEPTFPLEGYHSVRDAQLVSTFTGKTAHLPGYLAYRPQTKQLVLAFAGTTTLTQAFYDVRGLQHRHPSRRGNVHSGFWKLYKGIKSFALETIRKGLAEHDVAEFVITGHSMGAAVSQLLLLDILRDENLVSIGAIPLKLVVFGAPRSGNEDLVKYWCELLDNRRTKHGEASIAEYSVKAYNDGICIIFSYTLFRNSTSPVVCKVYPPCLPLAFGYRHYAQSPFYFVHGRLYQIPLASREYALFHLTPDLEDEKIVPDHPRGGHNYYNGRDMEKFARRMMWLEKAMRREGDWKERYRAKVAKHSLNVGSP</sequence>
<organism evidence="6 7">
    <name type="scientific">Mycena venus</name>
    <dbReference type="NCBI Taxonomy" id="2733690"/>
    <lineage>
        <taxon>Eukaryota</taxon>
        <taxon>Fungi</taxon>
        <taxon>Dikarya</taxon>
        <taxon>Basidiomycota</taxon>
        <taxon>Agaricomycotina</taxon>
        <taxon>Agaricomycetes</taxon>
        <taxon>Agaricomycetidae</taxon>
        <taxon>Agaricales</taxon>
        <taxon>Marasmiineae</taxon>
        <taxon>Mycenaceae</taxon>
        <taxon>Mycena</taxon>
    </lineage>
</organism>
<dbReference type="InterPro" id="IPR002921">
    <property type="entry name" value="Fungal_lipase-type"/>
</dbReference>
<dbReference type="Proteomes" id="UP000620124">
    <property type="component" value="Unassembled WGS sequence"/>
</dbReference>
<dbReference type="EMBL" id="JACAZI010000005">
    <property type="protein sequence ID" value="KAF7360176.1"/>
    <property type="molecule type" value="Genomic_DNA"/>
</dbReference>
<comment type="catalytic activity">
    <reaction evidence="4">
        <text>a monoacylglycerol + H2O = glycerol + a fatty acid + H(+)</text>
        <dbReference type="Rhea" id="RHEA:15245"/>
        <dbReference type="ChEBI" id="CHEBI:15377"/>
        <dbReference type="ChEBI" id="CHEBI:15378"/>
        <dbReference type="ChEBI" id="CHEBI:17408"/>
        <dbReference type="ChEBI" id="CHEBI:17754"/>
        <dbReference type="ChEBI" id="CHEBI:28868"/>
    </reaction>
</comment>
<comment type="similarity">
    <text evidence="2">Belongs to the AB hydrolase superfamily. Lipase family. Class 3 subfamily.</text>
</comment>
<evidence type="ECO:0000259" key="5">
    <source>
        <dbReference type="Pfam" id="PF01764"/>
    </source>
</evidence>
<dbReference type="InterPro" id="IPR029058">
    <property type="entry name" value="AB_hydrolase_fold"/>
</dbReference>
<protein>
    <submittedName>
        <fullName evidence="6">Triacylglycerol lipase</fullName>
    </submittedName>
</protein>
<dbReference type="AlphaFoldDB" id="A0A8H7D605"/>
<dbReference type="CDD" id="cd00519">
    <property type="entry name" value="Lipase_3"/>
    <property type="match status" value="1"/>
</dbReference>
<name>A0A8H7D605_9AGAR</name>
<gene>
    <name evidence="6" type="ORF">MVEN_00746200</name>
</gene>
<feature type="domain" description="Fungal lipase-type" evidence="5">
    <location>
        <begin position="139"/>
        <end position="255"/>
    </location>
</feature>
<dbReference type="GO" id="GO:0006629">
    <property type="term" value="P:lipid metabolic process"/>
    <property type="evidence" value="ECO:0007669"/>
    <property type="project" value="InterPro"/>
</dbReference>
<dbReference type="PANTHER" id="PTHR45856">
    <property type="entry name" value="ALPHA/BETA-HYDROLASES SUPERFAMILY PROTEIN"/>
    <property type="match status" value="1"/>
</dbReference>
<dbReference type="InterPro" id="IPR051218">
    <property type="entry name" value="Sec_MonoDiacylglyc_Lipase"/>
</dbReference>
<dbReference type="Gene3D" id="3.40.50.1820">
    <property type="entry name" value="alpha/beta hydrolase"/>
    <property type="match status" value="1"/>
</dbReference>
<accession>A0A8H7D605</accession>
<evidence type="ECO:0000313" key="6">
    <source>
        <dbReference type="EMBL" id="KAF7360176.1"/>
    </source>
</evidence>
<reference evidence="6" key="1">
    <citation type="submission" date="2020-05" db="EMBL/GenBank/DDBJ databases">
        <title>Mycena genomes resolve the evolution of fungal bioluminescence.</title>
        <authorList>
            <person name="Tsai I.J."/>
        </authorList>
    </citation>
    <scope>NUCLEOTIDE SEQUENCE</scope>
    <source>
        <strain evidence="6">CCC161011</strain>
    </source>
</reference>
<proteinExistence type="inferred from homology"/>
<dbReference type="Pfam" id="PF01764">
    <property type="entry name" value="Lipase_3"/>
    <property type="match status" value="1"/>
</dbReference>
<dbReference type="PANTHER" id="PTHR45856:SF24">
    <property type="entry name" value="FUNGAL LIPASE-LIKE DOMAIN-CONTAINING PROTEIN"/>
    <property type="match status" value="1"/>
</dbReference>
<dbReference type="OrthoDB" id="426718at2759"/>
<keyword evidence="1" id="KW-1015">Disulfide bond</keyword>
<comment type="catalytic activity">
    <reaction evidence="3">
        <text>a diacylglycerol + H2O = a monoacylglycerol + a fatty acid + H(+)</text>
        <dbReference type="Rhea" id="RHEA:32731"/>
        <dbReference type="ChEBI" id="CHEBI:15377"/>
        <dbReference type="ChEBI" id="CHEBI:15378"/>
        <dbReference type="ChEBI" id="CHEBI:17408"/>
        <dbReference type="ChEBI" id="CHEBI:18035"/>
        <dbReference type="ChEBI" id="CHEBI:28868"/>
    </reaction>
</comment>